<reference evidence="6" key="1">
    <citation type="submission" date="2022-11" db="EMBL/GenBank/DDBJ databases">
        <authorList>
            <person name="Petersen C."/>
        </authorList>
    </citation>
    <scope>NUCLEOTIDE SEQUENCE</scope>
    <source>
        <strain evidence="6">IBT 19713</strain>
    </source>
</reference>
<dbReference type="FunFam" id="3.40.720.10:FF:000043">
    <property type="entry name" value="Acid phosphatase PHOa"/>
    <property type="match status" value="1"/>
</dbReference>
<dbReference type="PANTHER" id="PTHR31956:SF8">
    <property type="entry name" value="ACID PHOSPHATASE PHOA (AFU_ORTHOLOGUE AFUA_1G03570)"/>
    <property type="match status" value="1"/>
</dbReference>
<dbReference type="Gene3D" id="3.40.720.10">
    <property type="entry name" value="Alkaline Phosphatase, subunit A"/>
    <property type="match status" value="1"/>
</dbReference>
<comment type="caution">
    <text evidence="6">The sequence shown here is derived from an EMBL/GenBank/DDBJ whole genome shotgun (WGS) entry which is preliminary data.</text>
</comment>
<proteinExistence type="predicted"/>
<dbReference type="GO" id="GO:0009395">
    <property type="term" value="P:phospholipid catabolic process"/>
    <property type="evidence" value="ECO:0007669"/>
    <property type="project" value="TreeGrafter"/>
</dbReference>
<dbReference type="InterPro" id="IPR007312">
    <property type="entry name" value="Phosphoesterase"/>
</dbReference>
<dbReference type="OrthoDB" id="5135119at2759"/>
<reference evidence="6" key="2">
    <citation type="journal article" date="2023" name="IMA Fungus">
        <title>Comparative genomic study of the Penicillium genus elucidates a diverse pangenome and 15 lateral gene transfer events.</title>
        <authorList>
            <person name="Petersen C."/>
            <person name="Sorensen T."/>
            <person name="Nielsen M.R."/>
            <person name="Sondergaard T.E."/>
            <person name="Sorensen J.L."/>
            <person name="Fitzpatrick D.A."/>
            <person name="Frisvad J.C."/>
            <person name="Nielsen K.L."/>
        </authorList>
    </citation>
    <scope>NUCLEOTIDE SEQUENCE</scope>
    <source>
        <strain evidence="6">IBT 19713</strain>
    </source>
</reference>
<dbReference type="PANTHER" id="PTHR31956">
    <property type="entry name" value="NON-SPECIFIC PHOSPHOLIPASE C4-RELATED"/>
    <property type="match status" value="1"/>
</dbReference>
<sequence>MASVTALLALAGMAGMAAGATITTTEPSLADIKAAQATTVPQTWTSNIEGKAFNRFYQIWLENVDFVDAAKDPNQKWLAKQGIELTNFYAVGHPSQPNYVATASGDNYGMDNDDFHNIPANVSTIADLLNTKGISYAEYQEHLPYPGFQGFNYSNQETYANDYVRKHSPLVSFESFTANDTALRLLKNFTSFYDDLHNKELPQWAFITPNMTNDAHDTNITFGSTWLRGFVEGLMNNTYFWDNTLLLLTFDETETYGVPYDEAYADQNRIFSVLLGGAVPKDLIGTKDSTFYTHYSTIASVEANWGLPSLGRWDCGANLLKLVADKVGYTNWDVDTTNLWLNESLPGPLSEDKLSHYRASWPVPTTNATCSSGHGILKSVVDAYKHQAPTYNYTAPLPHDAAYGLDVNIPYSRHGTTYVTGVNSTGTIAFDKSSNSSATGSSSSSAHSSTATGNGAVSASTVSAGLPVAAMVAALVNFL</sequence>
<keyword evidence="5" id="KW-0732">Signal</keyword>
<evidence type="ECO:0000256" key="1">
    <source>
        <dbReference type="ARBA" id="ARBA00000032"/>
    </source>
</evidence>
<dbReference type="GO" id="GO:0003993">
    <property type="term" value="F:acid phosphatase activity"/>
    <property type="evidence" value="ECO:0007669"/>
    <property type="project" value="UniProtKB-EC"/>
</dbReference>
<evidence type="ECO:0000313" key="7">
    <source>
        <dbReference type="Proteomes" id="UP001150941"/>
    </source>
</evidence>
<dbReference type="GeneID" id="83206735"/>
<dbReference type="EMBL" id="JAPQKS010000008">
    <property type="protein sequence ID" value="KAJ5217128.1"/>
    <property type="molecule type" value="Genomic_DNA"/>
</dbReference>
<evidence type="ECO:0000256" key="4">
    <source>
        <dbReference type="SAM" id="MobiDB-lite"/>
    </source>
</evidence>
<dbReference type="EC" id="3.1.3.2" evidence="2"/>
<organism evidence="6 7">
    <name type="scientific">Penicillium chermesinum</name>
    <dbReference type="NCBI Taxonomy" id="63820"/>
    <lineage>
        <taxon>Eukaryota</taxon>
        <taxon>Fungi</taxon>
        <taxon>Dikarya</taxon>
        <taxon>Ascomycota</taxon>
        <taxon>Pezizomycotina</taxon>
        <taxon>Eurotiomycetes</taxon>
        <taxon>Eurotiomycetidae</taxon>
        <taxon>Eurotiales</taxon>
        <taxon>Aspergillaceae</taxon>
        <taxon>Penicillium</taxon>
    </lineage>
</organism>
<dbReference type="SUPFAM" id="SSF53649">
    <property type="entry name" value="Alkaline phosphatase-like"/>
    <property type="match status" value="1"/>
</dbReference>
<dbReference type="InterPro" id="IPR017850">
    <property type="entry name" value="Alkaline_phosphatase_core_sf"/>
</dbReference>
<evidence type="ECO:0000313" key="6">
    <source>
        <dbReference type="EMBL" id="KAJ5217128.1"/>
    </source>
</evidence>
<feature type="signal peptide" evidence="5">
    <location>
        <begin position="1"/>
        <end position="19"/>
    </location>
</feature>
<dbReference type="Pfam" id="PF04185">
    <property type="entry name" value="Phosphoesterase"/>
    <property type="match status" value="1"/>
</dbReference>
<evidence type="ECO:0000256" key="2">
    <source>
        <dbReference type="ARBA" id="ARBA00012646"/>
    </source>
</evidence>
<keyword evidence="3" id="KW-0378">Hydrolase</keyword>
<dbReference type="RefSeq" id="XP_058325999.1">
    <property type="nucleotide sequence ID" value="XM_058479431.1"/>
</dbReference>
<gene>
    <name evidence="6" type="ORF">N7468_010136</name>
</gene>
<protein>
    <recommendedName>
        <fullName evidence="2">acid phosphatase</fullName>
        <ecNumber evidence="2">3.1.3.2</ecNumber>
    </recommendedName>
</protein>
<dbReference type="AlphaFoldDB" id="A0A9W9TBZ8"/>
<feature type="region of interest" description="Disordered" evidence="4">
    <location>
        <begin position="433"/>
        <end position="454"/>
    </location>
</feature>
<name>A0A9W9TBZ8_9EURO</name>
<evidence type="ECO:0000256" key="3">
    <source>
        <dbReference type="ARBA" id="ARBA00022801"/>
    </source>
</evidence>
<evidence type="ECO:0000256" key="5">
    <source>
        <dbReference type="SAM" id="SignalP"/>
    </source>
</evidence>
<accession>A0A9W9TBZ8</accession>
<dbReference type="Proteomes" id="UP001150941">
    <property type="component" value="Unassembled WGS sequence"/>
</dbReference>
<keyword evidence="7" id="KW-1185">Reference proteome</keyword>
<feature type="chain" id="PRO_5040979036" description="acid phosphatase" evidence="5">
    <location>
        <begin position="20"/>
        <end position="479"/>
    </location>
</feature>
<comment type="catalytic activity">
    <reaction evidence="1">
        <text>a phosphate monoester + H2O = an alcohol + phosphate</text>
        <dbReference type="Rhea" id="RHEA:15017"/>
        <dbReference type="ChEBI" id="CHEBI:15377"/>
        <dbReference type="ChEBI" id="CHEBI:30879"/>
        <dbReference type="ChEBI" id="CHEBI:43474"/>
        <dbReference type="ChEBI" id="CHEBI:67140"/>
        <dbReference type="EC" id="3.1.3.2"/>
    </reaction>
</comment>